<name>E6PXV5_9ZZZZ</name>
<organism evidence="1">
    <name type="scientific">mine drainage metagenome</name>
    <dbReference type="NCBI Taxonomy" id="410659"/>
    <lineage>
        <taxon>unclassified sequences</taxon>
        <taxon>metagenomes</taxon>
        <taxon>ecological metagenomes</taxon>
    </lineage>
</organism>
<dbReference type="AlphaFoldDB" id="E6PXV5"/>
<gene>
    <name evidence="1" type="ORF">CARN3_0712</name>
</gene>
<sequence length="107" mass="11205">MKLNLVMAAATLAFASVGAYAQSSITGMVTDSMCGAKHMMKGKTPAECTRECVKNGSDYALVVGKKIYTLKGNKDQIDKFAGQKAMVMGTVSGTTIQVESIMAPGSM</sequence>
<accession>E6PXV5</accession>
<reference evidence="1" key="1">
    <citation type="submission" date="2009-10" db="EMBL/GenBank/DDBJ databases">
        <title>Diversity of trophic interactions inside an arsenic-rich microbial ecosystem.</title>
        <authorList>
            <person name="Bertin P.N."/>
            <person name="Heinrich-Salmeron A."/>
            <person name="Pelletier E."/>
            <person name="Goulhen-Chollet F."/>
            <person name="Arsene-Ploetze F."/>
            <person name="Gallien S."/>
            <person name="Calteau A."/>
            <person name="Vallenet D."/>
            <person name="Casiot C."/>
            <person name="Chane-Woon-Ming B."/>
            <person name="Giloteaux L."/>
            <person name="Barakat M."/>
            <person name="Bonnefoy V."/>
            <person name="Bruneel O."/>
            <person name="Chandler M."/>
            <person name="Cleiss J."/>
            <person name="Duran R."/>
            <person name="Elbaz-Poulichet F."/>
            <person name="Fonknechten N."/>
            <person name="Lauga B."/>
            <person name="Mornico D."/>
            <person name="Ortet P."/>
            <person name="Schaeffer C."/>
            <person name="Siguier P."/>
            <person name="Alexander Thil Smith A."/>
            <person name="Van Dorsselaer A."/>
            <person name="Weissenbach J."/>
            <person name="Medigue C."/>
            <person name="Le Paslier D."/>
        </authorList>
    </citation>
    <scope>NUCLEOTIDE SEQUENCE</scope>
</reference>
<protein>
    <submittedName>
        <fullName evidence="1">Uncharacterized protein</fullName>
    </submittedName>
</protein>
<proteinExistence type="predicted"/>
<comment type="caution">
    <text evidence="1">The sequence shown here is derived from an EMBL/GenBank/DDBJ whole genome shotgun (WGS) entry which is preliminary data.</text>
</comment>
<evidence type="ECO:0000313" key="1">
    <source>
        <dbReference type="EMBL" id="CBH99764.1"/>
    </source>
</evidence>
<dbReference type="EMBL" id="CABN01000048">
    <property type="protein sequence ID" value="CBH99764.1"/>
    <property type="molecule type" value="Genomic_DNA"/>
</dbReference>